<name>A0A858RAV4_9PROT</name>
<gene>
    <name evidence="1" type="ORF">HHL28_09875</name>
</gene>
<organism evidence="1 2">
    <name type="scientific">Aerophototrophica crusticola</name>
    <dbReference type="NCBI Taxonomy" id="1709002"/>
    <lineage>
        <taxon>Bacteria</taxon>
        <taxon>Pseudomonadati</taxon>
        <taxon>Pseudomonadota</taxon>
        <taxon>Alphaproteobacteria</taxon>
        <taxon>Rhodospirillales</taxon>
        <taxon>Rhodospirillaceae</taxon>
        <taxon>Aerophototrophica</taxon>
    </lineage>
</organism>
<keyword evidence="2" id="KW-1185">Reference proteome</keyword>
<reference evidence="1" key="1">
    <citation type="submission" date="2020-04" db="EMBL/GenBank/DDBJ databases">
        <title>A desert anoxygenic phototrophic bacterium fixes CO2 using RubisCO under aerobic conditions.</title>
        <authorList>
            <person name="Tang K."/>
        </authorList>
    </citation>
    <scope>NUCLEOTIDE SEQUENCE [LARGE SCALE GENOMIC DNA]</scope>
    <source>
        <strain evidence="1">MIMtkB3</strain>
    </source>
</reference>
<accession>A0A858RAV4</accession>
<dbReference type="KEGG" id="acru:HHL28_09875"/>
<dbReference type="Proteomes" id="UP000501891">
    <property type="component" value="Chromosome"/>
</dbReference>
<evidence type="ECO:0000313" key="2">
    <source>
        <dbReference type="Proteomes" id="UP000501891"/>
    </source>
</evidence>
<dbReference type="EMBL" id="CP051775">
    <property type="protein sequence ID" value="QJE74849.1"/>
    <property type="molecule type" value="Genomic_DNA"/>
</dbReference>
<proteinExistence type="predicted"/>
<dbReference type="AlphaFoldDB" id="A0A858RAV4"/>
<protein>
    <submittedName>
        <fullName evidence="1">Uncharacterized protein</fullName>
    </submittedName>
</protein>
<evidence type="ECO:0000313" key="1">
    <source>
        <dbReference type="EMBL" id="QJE74849.1"/>
    </source>
</evidence>
<sequence>MGLEEARRLTTAFLTGPMAEVLRSVDYPQPDWRRPGEPLGERLEQVAKAEVTLRHVPGASDALYRVKALGEVLSMKVQLNVWRFVIVYTIPASELVDATAMAPRFERWQTGAAHAGWTIGWRDAADPWDHDRRQVEVYCYAMLPRDFLMDPLAQLYWRTDIVQMTRGFLLEARRLGVLLSAAG</sequence>